<evidence type="ECO:0000313" key="1">
    <source>
        <dbReference type="EMBL" id="MBX59025.1"/>
    </source>
</evidence>
<accession>A0A2P2PWF4</accession>
<proteinExistence type="predicted"/>
<organism evidence="1">
    <name type="scientific">Rhizophora mucronata</name>
    <name type="common">Asiatic mangrove</name>
    <dbReference type="NCBI Taxonomy" id="61149"/>
    <lineage>
        <taxon>Eukaryota</taxon>
        <taxon>Viridiplantae</taxon>
        <taxon>Streptophyta</taxon>
        <taxon>Embryophyta</taxon>
        <taxon>Tracheophyta</taxon>
        <taxon>Spermatophyta</taxon>
        <taxon>Magnoliopsida</taxon>
        <taxon>eudicotyledons</taxon>
        <taxon>Gunneridae</taxon>
        <taxon>Pentapetalae</taxon>
        <taxon>rosids</taxon>
        <taxon>fabids</taxon>
        <taxon>Malpighiales</taxon>
        <taxon>Rhizophoraceae</taxon>
        <taxon>Rhizophora</taxon>
    </lineage>
</organism>
<reference evidence="1" key="1">
    <citation type="submission" date="2018-02" db="EMBL/GenBank/DDBJ databases">
        <title>Rhizophora mucronata_Transcriptome.</title>
        <authorList>
            <person name="Meera S.P."/>
            <person name="Sreeshan A."/>
            <person name="Augustine A."/>
        </authorList>
    </citation>
    <scope>NUCLEOTIDE SEQUENCE</scope>
    <source>
        <tissue evidence="1">Leaf</tissue>
    </source>
</reference>
<dbReference type="EMBL" id="GGEC01078541">
    <property type="protein sequence ID" value="MBX59025.1"/>
    <property type="molecule type" value="Transcribed_RNA"/>
</dbReference>
<sequence>MVQNECTIGNVMHLQCKSTLRGKIFINNMKQKTTIGWGGGGCVHP</sequence>
<protein>
    <submittedName>
        <fullName evidence="1">Uncharacterized protein</fullName>
    </submittedName>
</protein>
<dbReference type="AlphaFoldDB" id="A0A2P2PWF4"/>
<name>A0A2P2PWF4_RHIMU</name>